<evidence type="ECO:0000313" key="4">
    <source>
        <dbReference type="Proteomes" id="UP000185936"/>
    </source>
</evidence>
<dbReference type="PANTHER" id="PTHR42831">
    <property type="entry name" value="FE-S PROTEIN MATURATION AUXILIARY FACTOR YITW"/>
    <property type="match status" value="1"/>
</dbReference>
<reference evidence="4" key="1">
    <citation type="submission" date="2017-01" db="EMBL/GenBank/DDBJ databases">
        <authorList>
            <person name="Varghese N."/>
            <person name="Submissions S."/>
        </authorList>
    </citation>
    <scope>NUCLEOTIDE SEQUENCE [LARGE SCALE GENOMIC DNA]</scope>
    <source>
        <strain evidence="4">type strain: HArc-</strain>
    </source>
</reference>
<dbReference type="STRING" id="308853.SAMN05421752_12815"/>
<dbReference type="PANTHER" id="PTHR42831:SF1">
    <property type="entry name" value="FE-S PROTEIN MATURATION AUXILIARY FACTOR YITW"/>
    <property type="match status" value="1"/>
</dbReference>
<dbReference type="InterPro" id="IPR052339">
    <property type="entry name" value="Fe-S_Maturation_MIP18"/>
</dbReference>
<dbReference type="AlphaFoldDB" id="A0A1N7H6Z9"/>
<dbReference type="InterPro" id="IPR002744">
    <property type="entry name" value="MIP18-like"/>
</dbReference>
<protein>
    <submittedName>
        <fullName evidence="3">Metal-sulfur cluster biosynthetic enzyme</fullName>
    </submittedName>
</protein>
<sequence>MASHITPEQAFEDERKAAIRAELSNVLDPCSCASDHPINIVDFGLVEEIEIDDHGHVGVTLLLTSQRCTYFIDMSDEIVERVSQLPAVESVDVHQSTEGKIWTPDRMSETERAARRERFHERMESAGITPHAERS</sequence>
<evidence type="ECO:0000259" key="2">
    <source>
        <dbReference type="Pfam" id="PF01883"/>
    </source>
</evidence>
<feature type="region of interest" description="Disordered" evidence="1">
    <location>
        <begin position="93"/>
        <end position="112"/>
    </location>
</feature>
<accession>A0A1N7H6Z9</accession>
<dbReference type="SUPFAM" id="SSF117916">
    <property type="entry name" value="Fe-S cluster assembly (FSCA) domain-like"/>
    <property type="match status" value="1"/>
</dbReference>
<dbReference type="EMBL" id="FTNR01000028">
    <property type="protein sequence ID" value="SIS20629.1"/>
    <property type="molecule type" value="Genomic_DNA"/>
</dbReference>
<evidence type="ECO:0000313" key="3">
    <source>
        <dbReference type="EMBL" id="SIS20629.1"/>
    </source>
</evidence>
<evidence type="ECO:0000256" key="1">
    <source>
        <dbReference type="SAM" id="MobiDB-lite"/>
    </source>
</evidence>
<dbReference type="Proteomes" id="UP000185936">
    <property type="component" value="Unassembled WGS sequence"/>
</dbReference>
<dbReference type="InterPro" id="IPR034904">
    <property type="entry name" value="FSCA_dom_sf"/>
</dbReference>
<dbReference type="RefSeq" id="WP_076610875.1">
    <property type="nucleotide sequence ID" value="NZ_FTNR01000028.1"/>
</dbReference>
<keyword evidence="4" id="KW-1185">Reference proteome</keyword>
<dbReference type="OrthoDB" id="162390at2157"/>
<proteinExistence type="predicted"/>
<feature type="domain" description="MIP18 family-like" evidence="2">
    <location>
        <begin position="16"/>
        <end position="93"/>
    </location>
</feature>
<name>A0A1N7H6Z9_9EURY</name>
<dbReference type="Pfam" id="PF01883">
    <property type="entry name" value="FeS_assembly_P"/>
    <property type="match status" value="1"/>
</dbReference>
<gene>
    <name evidence="3" type="ORF">SAMN05421752_12815</name>
</gene>
<dbReference type="Gene3D" id="3.30.300.130">
    <property type="entry name" value="Fe-S cluster assembly (FSCA)"/>
    <property type="match status" value="1"/>
</dbReference>
<organism evidence="3 4">
    <name type="scientific">Natronorubrum thiooxidans</name>
    <dbReference type="NCBI Taxonomy" id="308853"/>
    <lineage>
        <taxon>Archaea</taxon>
        <taxon>Methanobacteriati</taxon>
        <taxon>Methanobacteriota</taxon>
        <taxon>Stenosarchaea group</taxon>
        <taxon>Halobacteria</taxon>
        <taxon>Halobacteriales</taxon>
        <taxon>Natrialbaceae</taxon>
        <taxon>Natronorubrum</taxon>
    </lineage>
</organism>